<evidence type="ECO:0000313" key="4">
    <source>
        <dbReference type="EMBL" id="PMD17240.1"/>
    </source>
</evidence>
<feature type="compositionally biased region" description="Basic and acidic residues" evidence="2">
    <location>
        <begin position="300"/>
        <end position="312"/>
    </location>
</feature>
<gene>
    <name evidence="4" type="ORF">NA56DRAFT_282038</name>
</gene>
<dbReference type="InterPro" id="IPR002110">
    <property type="entry name" value="Ankyrin_rpt"/>
</dbReference>
<dbReference type="AlphaFoldDB" id="A0A2J6PT79"/>
<dbReference type="STRING" id="1745343.A0A2J6PT79"/>
<dbReference type="OrthoDB" id="3557889at2759"/>
<reference evidence="4 5" key="1">
    <citation type="submission" date="2016-05" db="EMBL/GenBank/DDBJ databases">
        <title>A degradative enzymes factory behind the ericoid mycorrhizal symbiosis.</title>
        <authorList>
            <consortium name="DOE Joint Genome Institute"/>
            <person name="Martino E."/>
            <person name="Morin E."/>
            <person name="Grelet G."/>
            <person name="Kuo A."/>
            <person name="Kohler A."/>
            <person name="Daghino S."/>
            <person name="Barry K."/>
            <person name="Choi C."/>
            <person name="Cichocki N."/>
            <person name="Clum A."/>
            <person name="Copeland A."/>
            <person name="Hainaut M."/>
            <person name="Haridas S."/>
            <person name="Labutti K."/>
            <person name="Lindquist E."/>
            <person name="Lipzen A."/>
            <person name="Khouja H.-R."/>
            <person name="Murat C."/>
            <person name="Ohm R."/>
            <person name="Olson A."/>
            <person name="Spatafora J."/>
            <person name="Veneault-Fourrey C."/>
            <person name="Henrissat B."/>
            <person name="Grigoriev I."/>
            <person name="Martin F."/>
            <person name="Perotto S."/>
        </authorList>
    </citation>
    <scope>NUCLEOTIDE SEQUENCE [LARGE SCALE GENOMIC DNA]</scope>
    <source>
        <strain evidence="4 5">UAMH 7357</strain>
    </source>
</reference>
<evidence type="ECO:0000256" key="2">
    <source>
        <dbReference type="SAM" id="MobiDB-lite"/>
    </source>
</evidence>
<dbReference type="Proteomes" id="UP000235672">
    <property type="component" value="Unassembled WGS sequence"/>
</dbReference>
<evidence type="ECO:0000313" key="5">
    <source>
        <dbReference type="Proteomes" id="UP000235672"/>
    </source>
</evidence>
<keyword evidence="1" id="KW-0040">ANK repeat</keyword>
<evidence type="ECO:0000256" key="3">
    <source>
        <dbReference type="SAM" id="Phobius"/>
    </source>
</evidence>
<dbReference type="SUPFAM" id="SSF48403">
    <property type="entry name" value="Ankyrin repeat"/>
    <property type="match status" value="1"/>
</dbReference>
<feature type="region of interest" description="Disordered" evidence="2">
    <location>
        <begin position="616"/>
        <end position="635"/>
    </location>
</feature>
<keyword evidence="3" id="KW-1133">Transmembrane helix</keyword>
<dbReference type="EMBL" id="KZ613501">
    <property type="protein sequence ID" value="PMD17240.1"/>
    <property type="molecule type" value="Genomic_DNA"/>
</dbReference>
<name>A0A2J6PT79_9HELO</name>
<dbReference type="Gene3D" id="3.30.160.60">
    <property type="entry name" value="Classic Zinc Finger"/>
    <property type="match status" value="1"/>
</dbReference>
<accession>A0A2J6PT79</accession>
<protein>
    <submittedName>
        <fullName evidence="4">Uncharacterized protein</fullName>
    </submittedName>
</protein>
<dbReference type="PROSITE" id="PS50088">
    <property type="entry name" value="ANK_REPEAT"/>
    <property type="match status" value="1"/>
</dbReference>
<organism evidence="4 5">
    <name type="scientific">Hyaloscypha hepaticicola</name>
    <dbReference type="NCBI Taxonomy" id="2082293"/>
    <lineage>
        <taxon>Eukaryota</taxon>
        <taxon>Fungi</taxon>
        <taxon>Dikarya</taxon>
        <taxon>Ascomycota</taxon>
        <taxon>Pezizomycotina</taxon>
        <taxon>Leotiomycetes</taxon>
        <taxon>Helotiales</taxon>
        <taxon>Hyaloscyphaceae</taxon>
        <taxon>Hyaloscypha</taxon>
    </lineage>
</organism>
<dbReference type="SMART" id="SM00248">
    <property type="entry name" value="ANK"/>
    <property type="match status" value="2"/>
</dbReference>
<sequence>MDSFSGQEPINSVYIQDLFLAEDMRSGENPDITRAFLPTTIESADTTNPFGSYKEQCPYNCDDLPFANKKFRLIEEFPDGLVYIGDSFGFHAYIDATEERACPAECLCRMHDEVPDTFTFIAEKSSDGQLLVTIVSDDLNMELAKITDLEGFRPEKDLTHIPVDGFLFLRSYESLRIHLKSLQSSYAPEPPTSYLISELELLVDHFLGDGEVFKSYGFETLYENGFLTYEHWKIFQQTKLQRDISALDEGFCAVDNLADGIEGEELLTSPSPANSNSSLKIQTLETEPGISSSLNDSEEQPERHSTFPHVDRGSLLTDEPSNTATDLNPMGLAERFLRSWLLDRAISEGDLTSVEWLLDKGADVNRSDDFSDTILPLRTRQYIPVVKAAKAGQGKVVRMLLQRGASASDLESLMTPKKKELMKRERQYRHLRKQFLQQHLLMEEAAQSSTTEFQQLGKSFQNHREAWAAGIRTMRRLCNGKSPQGLHNIAAFLCICKAMSETLDESNDGYYSAQFLDDLERWQVLFKPKELGAYQALIHSMWGVCLPESAPQSWEASEFLTLTHFQSLLSAFISQEENLSFHNTHKHGLESSQRRFLSRNDQYSAHLNTLASVSALDPSEGKDSQSLETPPPELPDKLLSARTNGLEENIESDLSAACLNVTVVLLMAGAIFAIIIIFFQGIGGSSKFINNSCVRPIHSLVERYQILRTYLNLKIASAAFKHQLTPNLSEATLSAHSQISPSPPLQTSNTPVMKTNPDTIMAFTDISFTLPKAQQSSFASSNQPQKTRRQCPTCNKKVLATNMKRHMKDHTGENKVNCLFCGKSLGRKEYMQRHVRERCPARKDGANFSEL</sequence>
<feature type="region of interest" description="Disordered" evidence="2">
    <location>
        <begin position="288"/>
        <end position="327"/>
    </location>
</feature>
<dbReference type="SUPFAM" id="SSF57667">
    <property type="entry name" value="beta-beta-alpha zinc fingers"/>
    <property type="match status" value="1"/>
</dbReference>
<evidence type="ECO:0000256" key="1">
    <source>
        <dbReference type="PROSITE-ProRule" id="PRU00023"/>
    </source>
</evidence>
<keyword evidence="3" id="KW-0812">Transmembrane</keyword>
<feature type="repeat" description="ANK" evidence="1">
    <location>
        <begin position="342"/>
        <end position="369"/>
    </location>
</feature>
<feature type="transmembrane region" description="Helical" evidence="3">
    <location>
        <begin position="659"/>
        <end position="679"/>
    </location>
</feature>
<keyword evidence="5" id="KW-1185">Reference proteome</keyword>
<keyword evidence="3" id="KW-0472">Membrane</keyword>
<proteinExistence type="predicted"/>
<dbReference type="Gene3D" id="1.25.40.20">
    <property type="entry name" value="Ankyrin repeat-containing domain"/>
    <property type="match status" value="1"/>
</dbReference>
<dbReference type="InterPro" id="IPR036770">
    <property type="entry name" value="Ankyrin_rpt-contain_sf"/>
</dbReference>
<dbReference type="InterPro" id="IPR036236">
    <property type="entry name" value="Znf_C2H2_sf"/>
</dbReference>